<dbReference type="Gene3D" id="3.40.50.620">
    <property type="entry name" value="HUPs"/>
    <property type="match status" value="1"/>
</dbReference>
<dbReference type="AlphaFoldDB" id="M0L4H2"/>
<dbReference type="GO" id="GO:0005737">
    <property type="term" value="C:cytoplasm"/>
    <property type="evidence" value="ECO:0007669"/>
    <property type="project" value="UniProtKB-UniRule"/>
</dbReference>
<feature type="domain" description="N-acetyltransferase" evidence="13">
    <location>
        <begin position="756"/>
        <end position="910"/>
    </location>
</feature>
<dbReference type="Pfam" id="PF19302">
    <property type="entry name" value="DUF5915"/>
    <property type="match status" value="1"/>
</dbReference>
<protein>
    <recommendedName>
        <fullName evidence="1 11">Isoleucine--tRNA ligase</fullName>
        <ecNumber evidence="1 11">6.1.1.5</ecNumber>
    </recommendedName>
</protein>
<dbReference type="Proteomes" id="UP000011607">
    <property type="component" value="Unassembled WGS sequence"/>
</dbReference>
<dbReference type="InterPro" id="IPR000182">
    <property type="entry name" value="GNAT_dom"/>
</dbReference>
<evidence type="ECO:0000256" key="2">
    <source>
        <dbReference type="ARBA" id="ARBA00022490"/>
    </source>
</evidence>
<dbReference type="SUPFAM" id="SSF50677">
    <property type="entry name" value="ValRS/IleRS/LeuRS editing domain"/>
    <property type="match status" value="1"/>
</dbReference>
<evidence type="ECO:0000256" key="8">
    <source>
        <dbReference type="ARBA" id="ARBA00022917"/>
    </source>
</evidence>
<dbReference type="CDD" id="cd07961">
    <property type="entry name" value="Anticodon_Ia_Ile_ABEc"/>
    <property type="match status" value="1"/>
</dbReference>
<evidence type="ECO:0000256" key="4">
    <source>
        <dbReference type="ARBA" id="ARBA00022723"/>
    </source>
</evidence>
<evidence type="ECO:0000256" key="9">
    <source>
        <dbReference type="ARBA" id="ARBA00023146"/>
    </source>
</evidence>
<dbReference type="GO" id="GO:0000049">
    <property type="term" value="F:tRNA binding"/>
    <property type="evidence" value="ECO:0007669"/>
    <property type="project" value="InterPro"/>
</dbReference>
<dbReference type="GO" id="GO:0004822">
    <property type="term" value="F:isoleucine-tRNA ligase activity"/>
    <property type="evidence" value="ECO:0007669"/>
    <property type="project" value="UniProtKB-UniRule"/>
</dbReference>
<organism evidence="14 15">
    <name type="scientific">Halobiforma nitratireducens JCM 10879</name>
    <dbReference type="NCBI Taxonomy" id="1227454"/>
    <lineage>
        <taxon>Archaea</taxon>
        <taxon>Methanobacteriati</taxon>
        <taxon>Methanobacteriota</taxon>
        <taxon>Stenosarchaea group</taxon>
        <taxon>Halobacteria</taxon>
        <taxon>Halobacteriales</taxon>
        <taxon>Natrialbaceae</taxon>
        <taxon>Halobiforma</taxon>
    </lineage>
</organism>
<keyword evidence="3 14" id="KW-0436">Ligase</keyword>
<dbReference type="Gene3D" id="1.10.730.10">
    <property type="entry name" value="Isoleucyl-tRNA Synthetase, Domain 1"/>
    <property type="match status" value="1"/>
</dbReference>
<evidence type="ECO:0000256" key="12">
    <source>
        <dbReference type="SAM" id="MobiDB-lite"/>
    </source>
</evidence>
<dbReference type="Pfam" id="PF08264">
    <property type="entry name" value="Anticodon_1"/>
    <property type="match status" value="1"/>
</dbReference>
<keyword evidence="15" id="KW-1185">Reference proteome</keyword>
<keyword evidence="5" id="KW-0547">Nucleotide-binding</keyword>
<dbReference type="PRINTS" id="PR00984">
    <property type="entry name" value="TRNASYNTHILE"/>
</dbReference>
<dbReference type="EMBL" id="AOMA01000195">
    <property type="protein sequence ID" value="EMA28456.1"/>
    <property type="molecule type" value="Genomic_DNA"/>
</dbReference>
<keyword evidence="8" id="KW-0648">Protein biosynthesis</keyword>
<dbReference type="FunFam" id="3.40.50.620:FF:000286">
    <property type="entry name" value="Isoleucine--tRNA ligase"/>
    <property type="match status" value="1"/>
</dbReference>
<comment type="caution">
    <text evidence="14">The sequence shown here is derived from an EMBL/GenBank/DDBJ whole genome shotgun (WGS) entry which is preliminary data.</text>
</comment>
<evidence type="ECO:0000256" key="1">
    <source>
        <dbReference type="ARBA" id="ARBA00013165"/>
    </source>
</evidence>
<dbReference type="STRING" id="1227454.C446_17559"/>
<keyword evidence="4" id="KW-0479">Metal-binding</keyword>
<dbReference type="OrthoDB" id="30823at2157"/>
<dbReference type="InterPro" id="IPR033709">
    <property type="entry name" value="Anticodon_Ile_ABEc"/>
</dbReference>
<evidence type="ECO:0000256" key="5">
    <source>
        <dbReference type="ARBA" id="ARBA00022741"/>
    </source>
</evidence>
<dbReference type="EC" id="6.1.1.5" evidence="1 11"/>
<comment type="catalytic activity">
    <reaction evidence="10">
        <text>tRNA(Ile) + L-isoleucine + ATP = L-isoleucyl-tRNA(Ile) + AMP + diphosphate</text>
        <dbReference type="Rhea" id="RHEA:11060"/>
        <dbReference type="Rhea" id="RHEA-COMP:9666"/>
        <dbReference type="Rhea" id="RHEA-COMP:9695"/>
        <dbReference type="ChEBI" id="CHEBI:30616"/>
        <dbReference type="ChEBI" id="CHEBI:33019"/>
        <dbReference type="ChEBI" id="CHEBI:58045"/>
        <dbReference type="ChEBI" id="CHEBI:78442"/>
        <dbReference type="ChEBI" id="CHEBI:78528"/>
        <dbReference type="ChEBI" id="CHEBI:456215"/>
        <dbReference type="EC" id="6.1.1.5"/>
    </reaction>
</comment>
<dbReference type="InterPro" id="IPR009008">
    <property type="entry name" value="Val/Leu/Ile-tRNA-synth_edit"/>
</dbReference>
<keyword evidence="6" id="KW-0862">Zinc</keyword>
<dbReference type="InterPro" id="IPR002301">
    <property type="entry name" value="Ile-tRNA-ligase"/>
</dbReference>
<dbReference type="Pfam" id="PF00133">
    <property type="entry name" value="tRNA-synt_1"/>
    <property type="match status" value="1"/>
</dbReference>
<feature type="region of interest" description="Disordered" evidence="12">
    <location>
        <begin position="304"/>
        <end position="326"/>
    </location>
</feature>
<feature type="non-terminal residue" evidence="14">
    <location>
        <position position="1"/>
    </location>
</feature>
<dbReference type="InterPro" id="IPR013155">
    <property type="entry name" value="M/V/L/I-tRNA-synth_anticd-bd"/>
</dbReference>
<dbReference type="GO" id="GO:0002161">
    <property type="term" value="F:aminoacyl-tRNA deacylase activity"/>
    <property type="evidence" value="ECO:0007669"/>
    <property type="project" value="InterPro"/>
</dbReference>
<evidence type="ECO:0000256" key="3">
    <source>
        <dbReference type="ARBA" id="ARBA00022598"/>
    </source>
</evidence>
<dbReference type="InterPro" id="IPR002300">
    <property type="entry name" value="aa-tRNA-synth_Ia"/>
</dbReference>
<dbReference type="InterPro" id="IPR014729">
    <property type="entry name" value="Rossmann-like_a/b/a_fold"/>
</dbReference>
<gene>
    <name evidence="14" type="primary">ileS</name>
    <name evidence="14" type="ORF">C446_17559</name>
</gene>
<dbReference type="GO" id="GO:0005524">
    <property type="term" value="F:ATP binding"/>
    <property type="evidence" value="ECO:0007669"/>
    <property type="project" value="UniProtKB-KW"/>
</dbReference>
<evidence type="ECO:0000256" key="11">
    <source>
        <dbReference type="NCBIfam" id="TIGR00392"/>
    </source>
</evidence>
<keyword evidence="9" id="KW-0030">Aminoacyl-tRNA synthetase</keyword>
<dbReference type="RefSeq" id="WP_006674393.1">
    <property type="nucleotide sequence ID" value="NZ_AOMA01000195.1"/>
</dbReference>
<dbReference type="GO" id="GO:0016747">
    <property type="term" value="F:acyltransferase activity, transferring groups other than amino-acyl groups"/>
    <property type="evidence" value="ECO:0007669"/>
    <property type="project" value="InterPro"/>
</dbReference>
<name>M0L4H2_9EURY</name>
<evidence type="ECO:0000256" key="10">
    <source>
        <dbReference type="ARBA" id="ARBA00048359"/>
    </source>
</evidence>
<dbReference type="GO" id="GO:0046872">
    <property type="term" value="F:metal ion binding"/>
    <property type="evidence" value="ECO:0007669"/>
    <property type="project" value="UniProtKB-KW"/>
</dbReference>
<keyword evidence="2" id="KW-0963">Cytoplasm</keyword>
<keyword evidence="7" id="KW-0067">ATP-binding</keyword>
<dbReference type="InterPro" id="IPR009080">
    <property type="entry name" value="tRNAsynth_Ia_anticodon-bd"/>
</dbReference>
<evidence type="ECO:0000259" key="13">
    <source>
        <dbReference type="PROSITE" id="PS51186"/>
    </source>
</evidence>
<evidence type="ECO:0000313" key="15">
    <source>
        <dbReference type="Proteomes" id="UP000011607"/>
    </source>
</evidence>
<accession>M0L4H2</accession>
<dbReference type="SUPFAM" id="SSF47323">
    <property type="entry name" value="Anticodon-binding domain of a subclass of class I aminoacyl-tRNA synthetases"/>
    <property type="match status" value="2"/>
</dbReference>
<dbReference type="PROSITE" id="PS51186">
    <property type="entry name" value="GNAT"/>
    <property type="match status" value="1"/>
</dbReference>
<dbReference type="InterPro" id="IPR023586">
    <property type="entry name" value="Ile-tRNA-ligase_type2"/>
</dbReference>
<evidence type="ECO:0000256" key="6">
    <source>
        <dbReference type="ARBA" id="ARBA00022833"/>
    </source>
</evidence>
<dbReference type="SUPFAM" id="SSF52374">
    <property type="entry name" value="Nucleotidylyl transferase"/>
    <property type="match status" value="1"/>
</dbReference>
<dbReference type="NCBIfam" id="TIGR00392">
    <property type="entry name" value="ileS"/>
    <property type="match status" value="1"/>
</dbReference>
<evidence type="ECO:0000313" key="14">
    <source>
        <dbReference type="EMBL" id="EMA28456.1"/>
    </source>
</evidence>
<dbReference type="PANTHER" id="PTHR42780">
    <property type="entry name" value="SOLEUCYL-TRNA SYNTHETASE"/>
    <property type="match status" value="1"/>
</dbReference>
<dbReference type="eggNOG" id="arCOG00807">
    <property type="taxonomic scope" value="Archaea"/>
</dbReference>
<sequence>KAAERGLVEKGHRSISQCPRCETAIANNEVEYEDVEDPSVYVKFDLENRDGKIVIWTTTPWTIPANTFVAVDEDGDYVGVRAQKDGEEELLYLAEAKHEEVLREGRYEEYEIVEEFTGEDLIGWSYEHPLAEEVPDHVDAEGTHEIYAADYVDTGGDGTGLVHSAPGHGEEDFERGRELGFSIFCPVDGDGVYTDEAGKYAGEFVKDADDEIIADLDDNGALLASGTVQHSYGHCWRCDTGILQIVTDQWFITTAEIKNELLANIADSEWSPDWARDNRFRDFVEEAPDWNVSRQRYWGTPLPVWTPENRDDGTGTAASTERASGRANEDMIVISDREELAERVDQDVDPETVDLHKNTVDELTITEDGTTYTRVPDVFDVWLDAAVASWGTLNYPEDDSQFDELWPADFILEAHDQTRGWFWSQLGMGTAALGEIPYEEVLMHGHALMPDGRAMSKSKDILIDPHEAIERHGRDVMRLFLLSNNPQGEDMRFSWDGMQTMEDNLRTLWNVFRFPLPYMRLDDFDPQETTLEEVDDDLELIDEWVLARLQSTKAEMTDHFEDRRQDKALDALVEFVVEDVSRFYVQAVRERMWEEEDSASKEAAYATIYHVLRETVALLAPYAPFISEEIYGTLTGDAEHDTVHMCDWPAVEEFWVDDQLEADVAFLRAIEEAGANARQQAGRKLRWPVPRVVVVVDDDRVAEAVERHTDLLADRLNAREVELVSAEDRWEELQYSAEADMSELGPAFGDRAGQVMNALNEARIDDPDLESLEAAVADHLEEGESIEESMVSFVTETPDDIAGTAFGLNGDDRGVAYVDASLTEDIESEGYAREVIRRVQEMRKDLELDVEERIALELTIDDDRVADLVDEREALIREEVRADELRGVEDGDGHRKEWDVEGVTMEIAIEPLAAAEASD</sequence>
<evidence type="ECO:0000256" key="7">
    <source>
        <dbReference type="ARBA" id="ARBA00022840"/>
    </source>
</evidence>
<dbReference type="PATRIC" id="fig|1227454.3.peg.3583"/>
<proteinExistence type="predicted"/>
<dbReference type="Gene3D" id="3.90.740.10">
    <property type="entry name" value="Valyl/Leucyl/Isoleucyl-tRNA synthetase, editing domain"/>
    <property type="match status" value="1"/>
</dbReference>
<dbReference type="GO" id="GO:0006428">
    <property type="term" value="P:isoleucyl-tRNA aminoacylation"/>
    <property type="evidence" value="ECO:0007669"/>
    <property type="project" value="UniProtKB-UniRule"/>
</dbReference>
<reference evidence="14 15" key="1">
    <citation type="journal article" date="2014" name="PLoS Genet.">
        <title>Phylogenetically driven sequencing of extremely halophilic archaea reveals strategies for static and dynamic osmo-response.</title>
        <authorList>
            <person name="Becker E.A."/>
            <person name="Seitzer P.M."/>
            <person name="Tritt A."/>
            <person name="Larsen D."/>
            <person name="Krusor M."/>
            <person name="Yao A.I."/>
            <person name="Wu D."/>
            <person name="Madern D."/>
            <person name="Eisen J.A."/>
            <person name="Darling A.E."/>
            <person name="Facciotti M.T."/>
        </authorList>
    </citation>
    <scope>NUCLEOTIDE SEQUENCE [LARGE SCALE GENOMIC DNA]</scope>
    <source>
        <strain evidence="14 15">JCM 10879</strain>
    </source>
</reference>
<dbReference type="PANTHER" id="PTHR42780:SF1">
    <property type="entry name" value="ISOLEUCINE--TRNA LIGASE, CYTOPLASMIC"/>
    <property type="match status" value="1"/>
</dbReference>